<dbReference type="InterPro" id="IPR035906">
    <property type="entry name" value="MetI-like_sf"/>
</dbReference>
<dbReference type="PANTHER" id="PTHR42922">
    <property type="entry name" value="PHOSPHATE TRANSPORT SYSTEM PERMEASE PROTEIN PSTA"/>
    <property type="match status" value="1"/>
</dbReference>
<evidence type="ECO:0000256" key="8">
    <source>
        <dbReference type="ARBA" id="ARBA00023136"/>
    </source>
</evidence>
<dbReference type="KEGG" id="kyr:CVV65_12570"/>
<dbReference type="Pfam" id="PF00528">
    <property type="entry name" value="BPD_transp_1"/>
    <property type="match status" value="1"/>
</dbReference>
<evidence type="ECO:0000313" key="11">
    <source>
        <dbReference type="EMBL" id="ATY85657.1"/>
    </source>
</evidence>
<dbReference type="InterPro" id="IPR051408">
    <property type="entry name" value="Phosphate_transprt_permease"/>
</dbReference>
<feature type="transmembrane region" description="Helical" evidence="9">
    <location>
        <begin position="12"/>
        <end position="37"/>
    </location>
</feature>
<reference evidence="12" key="1">
    <citation type="submission" date="2017-11" db="EMBL/GenBank/DDBJ databases">
        <title>Complete Genome Sequence of Kyrpidia sp. Strain EA-1, a thermophilic, hydrogen-oxidizing Bacterium, isolated from the Azores.</title>
        <authorList>
            <person name="Reiner J.E."/>
            <person name="Lapp C.J."/>
            <person name="Bunk B."/>
            <person name="Gescher J."/>
        </authorList>
    </citation>
    <scope>NUCLEOTIDE SEQUENCE [LARGE SCALE GENOMIC DNA]</scope>
    <source>
        <strain evidence="12">EA-1</strain>
    </source>
</reference>
<organism evidence="11 12">
    <name type="scientific">Kyrpidia spormannii</name>
    <dbReference type="NCBI Taxonomy" id="2055160"/>
    <lineage>
        <taxon>Bacteria</taxon>
        <taxon>Bacillati</taxon>
        <taxon>Bacillota</taxon>
        <taxon>Bacilli</taxon>
        <taxon>Bacillales</taxon>
        <taxon>Alicyclobacillaceae</taxon>
        <taxon>Kyrpidia</taxon>
    </lineage>
</organism>
<feature type="transmembrane region" description="Helical" evidence="9">
    <location>
        <begin position="193"/>
        <end position="216"/>
    </location>
</feature>
<dbReference type="PROSITE" id="PS50928">
    <property type="entry name" value="ABC_TM1"/>
    <property type="match status" value="1"/>
</dbReference>
<feature type="domain" description="ABC transmembrane type-1" evidence="10">
    <location>
        <begin position="67"/>
        <end position="269"/>
    </location>
</feature>
<name>A0A2K8NA28_9BACL</name>
<dbReference type="Gene3D" id="1.10.3720.10">
    <property type="entry name" value="MetI-like"/>
    <property type="match status" value="1"/>
</dbReference>
<dbReference type="PANTHER" id="PTHR42922:SF1">
    <property type="entry name" value="PHOSPHATE TRANSPORT SYSTEM PERMEASE PROTEIN PSTA"/>
    <property type="match status" value="1"/>
</dbReference>
<evidence type="ECO:0000256" key="9">
    <source>
        <dbReference type="RuleBase" id="RU363043"/>
    </source>
</evidence>
<evidence type="ECO:0000259" key="10">
    <source>
        <dbReference type="PROSITE" id="PS50928"/>
    </source>
</evidence>
<evidence type="ECO:0000256" key="5">
    <source>
        <dbReference type="ARBA" id="ARBA00022592"/>
    </source>
</evidence>
<sequence>MGRRLRRKVANVLAALISALMVILAVIPLFHVLFYVLGKGLPGLSWTFFTNIPAPTGVPGGGMGNAILGSLILVAIASLVSVPLGIGAGIFLSEWGRGRLGDLVRWVADMLSGAPSIVVGLFIYSIVVVPMQGFSALSGGLALAVLMMPTVARSTEQMLRMVPVALREGSLALGANWAQTVWRVVMPAARRGILTGVMLAVARVMGETAPLIVTAFGSGFWPSSIFKPIAAVPLQVFVYAISPYPDWQQQAWTGALTLVLIVLVINIVARVALRDRMGVGR</sequence>
<dbReference type="GO" id="GO:0005315">
    <property type="term" value="F:phosphate transmembrane transporter activity"/>
    <property type="evidence" value="ECO:0007669"/>
    <property type="project" value="InterPro"/>
</dbReference>
<dbReference type="AlphaFoldDB" id="A0A2K8NA28"/>
<keyword evidence="7 9" id="KW-1133">Transmembrane helix</keyword>
<keyword evidence="6 9" id="KW-0812">Transmembrane</keyword>
<dbReference type="Proteomes" id="UP000231932">
    <property type="component" value="Chromosome"/>
</dbReference>
<dbReference type="InterPro" id="IPR005672">
    <property type="entry name" value="Phosphate_PstA"/>
</dbReference>
<feature type="transmembrane region" description="Helical" evidence="9">
    <location>
        <begin position="103"/>
        <end position="127"/>
    </location>
</feature>
<evidence type="ECO:0000256" key="6">
    <source>
        <dbReference type="ARBA" id="ARBA00022692"/>
    </source>
</evidence>
<keyword evidence="3" id="KW-0813">Transport</keyword>
<evidence type="ECO:0000256" key="4">
    <source>
        <dbReference type="ARBA" id="ARBA00022475"/>
    </source>
</evidence>
<evidence type="ECO:0000313" key="12">
    <source>
        <dbReference type="Proteomes" id="UP000231932"/>
    </source>
</evidence>
<protein>
    <recommendedName>
        <fullName evidence="9">Phosphate transport system permease protein PstA</fullName>
    </recommendedName>
</protein>
<dbReference type="RefSeq" id="WP_100668419.1">
    <property type="nucleotide sequence ID" value="NZ_CP024955.1"/>
</dbReference>
<comment type="similarity">
    <text evidence="2 9">Belongs to the binding-protein-dependent transport system permease family. CysTW subfamily.</text>
</comment>
<evidence type="ECO:0000256" key="2">
    <source>
        <dbReference type="ARBA" id="ARBA00007069"/>
    </source>
</evidence>
<keyword evidence="4 9" id="KW-1003">Cell membrane</keyword>
<keyword evidence="8 9" id="KW-0472">Membrane</keyword>
<comment type="subcellular location">
    <subcellularLocation>
        <location evidence="1 9">Cell membrane</location>
        <topology evidence="1 9">Multi-pass membrane protein</topology>
    </subcellularLocation>
</comment>
<dbReference type="GO" id="GO:0005886">
    <property type="term" value="C:plasma membrane"/>
    <property type="evidence" value="ECO:0007669"/>
    <property type="project" value="UniProtKB-SubCell"/>
</dbReference>
<dbReference type="GO" id="GO:0035435">
    <property type="term" value="P:phosphate ion transmembrane transport"/>
    <property type="evidence" value="ECO:0007669"/>
    <property type="project" value="InterPro"/>
</dbReference>
<dbReference type="InterPro" id="IPR000515">
    <property type="entry name" value="MetI-like"/>
</dbReference>
<evidence type="ECO:0000256" key="7">
    <source>
        <dbReference type="ARBA" id="ARBA00022989"/>
    </source>
</evidence>
<keyword evidence="5" id="KW-0592">Phosphate transport</keyword>
<dbReference type="NCBIfam" id="TIGR00974">
    <property type="entry name" value="3a0107s02c"/>
    <property type="match status" value="1"/>
</dbReference>
<feature type="transmembrane region" description="Helical" evidence="9">
    <location>
        <begin position="133"/>
        <end position="152"/>
    </location>
</feature>
<feature type="transmembrane region" description="Helical" evidence="9">
    <location>
        <begin position="66"/>
        <end position="91"/>
    </location>
</feature>
<keyword evidence="12" id="KW-1185">Reference proteome</keyword>
<gene>
    <name evidence="11" type="primary">pstA</name>
    <name evidence="11" type="ORF">CVV65_12570</name>
</gene>
<dbReference type="OrthoDB" id="9807065at2"/>
<accession>A0A2K8NA28</accession>
<evidence type="ECO:0000256" key="3">
    <source>
        <dbReference type="ARBA" id="ARBA00022448"/>
    </source>
</evidence>
<dbReference type="CDD" id="cd06261">
    <property type="entry name" value="TM_PBP2"/>
    <property type="match status" value="1"/>
</dbReference>
<dbReference type="SUPFAM" id="SSF161098">
    <property type="entry name" value="MetI-like"/>
    <property type="match status" value="1"/>
</dbReference>
<feature type="transmembrane region" description="Helical" evidence="9">
    <location>
        <begin position="251"/>
        <end position="273"/>
    </location>
</feature>
<evidence type="ECO:0000256" key="1">
    <source>
        <dbReference type="ARBA" id="ARBA00004651"/>
    </source>
</evidence>
<proteinExistence type="inferred from homology"/>
<dbReference type="EMBL" id="CP024955">
    <property type="protein sequence ID" value="ATY85657.1"/>
    <property type="molecule type" value="Genomic_DNA"/>
</dbReference>